<proteinExistence type="predicted"/>
<evidence type="ECO:0000313" key="1">
    <source>
        <dbReference type="EMBL" id="KJE76003.1"/>
    </source>
</evidence>
<reference evidence="1 2" key="1">
    <citation type="submission" date="2015-01" db="EMBL/GenBank/DDBJ databases">
        <title>Draft genome of the acidophilic iron oxidizer Ferrimicrobium acidiphilum strain T23.</title>
        <authorList>
            <person name="Poehlein A."/>
            <person name="Eisen S."/>
            <person name="Schloemann M."/>
            <person name="Johnson B.D."/>
            <person name="Daniel R."/>
            <person name="Muehling M."/>
        </authorList>
    </citation>
    <scope>NUCLEOTIDE SEQUENCE [LARGE SCALE GENOMIC DNA]</scope>
    <source>
        <strain evidence="1 2">T23</strain>
    </source>
</reference>
<protein>
    <submittedName>
        <fullName evidence="1">Uncharacterized protein</fullName>
    </submittedName>
</protein>
<gene>
    <name evidence="1" type="ORF">FEAC_23000</name>
</gene>
<accession>A0A0D8FRU8</accession>
<evidence type="ECO:0000313" key="2">
    <source>
        <dbReference type="Proteomes" id="UP000032336"/>
    </source>
</evidence>
<comment type="caution">
    <text evidence="1">The sequence shown here is derived from an EMBL/GenBank/DDBJ whole genome shotgun (WGS) entry which is preliminary data.</text>
</comment>
<name>A0A0D8FRU8_9ACTN</name>
<sequence length="69" mass="7805">MGKDALDVRERIIGTVQEWSVVEHVPQWLSVGHNHRDAVHPCVICVFLRNVPPVLAEMCHPLEGARRTV</sequence>
<dbReference type="AlphaFoldDB" id="A0A0D8FRU8"/>
<dbReference type="Proteomes" id="UP000032336">
    <property type="component" value="Unassembled WGS sequence"/>
</dbReference>
<organism evidence="1 2">
    <name type="scientific">Ferrimicrobium acidiphilum DSM 19497</name>
    <dbReference type="NCBI Taxonomy" id="1121877"/>
    <lineage>
        <taxon>Bacteria</taxon>
        <taxon>Bacillati</taxon>
        <taxon>Actinomycetota</taxon>
        <taxon>Acidimicrobiia</taxon>
        <taxon>Acidimicrobiales</taxon>
        <taxon>Acidimicrobiaceae</taxon>
        <taxon>Ferrimicrobium</taxon>
    </lineage>
</organism>
<keyword evidence="2" id="KW-1185">Reference proteome</keyword>
<dbReference type="EMBL" id="JXUW01000024">
    <property type="protein sequence ID" value="KJE76003.1"/>
    <property type="molecule type" value="Genomic_DNA"/>
</dbReference>